<dbReference type="Proteomes" id="UP000304928">
    <property type="component" value="Unassembled WGS sequence"/>
</dbReference>
<dbReference type="EMBL" id="QZAV01000176">
    <property type="protein sequence ID" value="THX36293.1"/>
    <property type="molecule type" value="Genomic_DNA"/>
</dbReference>
<dbReference type="SUPFAM" id="SSF52799">
    <property type="entry name" value="(Phosphotyrosine protein) phosphatases II"/>
    <property type="match status" value="1"/>
</dbReference>
<dbReference type="AlphaFoldDB" id="A0A4S8TY23"/>
<dbReference type="InterPro" id="IPR020422">
    <property type="entry name" value="TYR_PHOSPHATASE_DUAL_dom"/>
</dbReference>
<evidence type="ECO:0000256" key="3">
    <source>
        <dbReference type="ARBA" id="ARBA00022490"/>
    </source>
</evidence>
<comment type="subcellular location">
    <subcellularLocation>
        <location evidence="1">Cytoplasm</location>
    </subcellularLocation>
</comment>
<evidence type="ECO:0000256" key="1">
    <source>
        <dbReference type="ARBA" id="ARBA00004496"/>
    </source>
</evidence>
<comment type="catalytic activity">
    <reaction evidence="7">
        <text>3,5-bis(diphospho)-1D-myo-inositol 1,2,4,6-tetrakisphosphate + H2O = 3-diphospho-1D-myo-inositol 1,2,4,5,6-pentakisphosphate + phosphate + 2 H(+)</text>
        <dbReference type="Rhea" id="RHEA:56312"/>
        <dbReference type="ChEBI" id="CHEBI:15377"/>
        <dbReference type="ChEBI" id="CHEBI:15378"/>
        <dbReference type="ChEBI" id="CHEBI:43474"/>
        <dbReference type="ChEBI" id="CHEBI:140372"/>
        <dbReference type="ChEBI" id="CHEBI:140374"/>
        <dbReference type="EC" id="3.6.1.52"/>
    </reaction>
    <physiologicalReaction direction="left-to-right" evidence="7">
        <dbReference type="Rhea" id="RHEA:56313"/>
    </physiologicalReaction>
</comment>
<evidence type="ECO:0000256" key="10">
    <source>
        <dbReference type="SAM" id="MobiDB-lite"/>
    </source>
</evidence>
<dbReference type="EC" id="3.6.1.52" evidence="2"/>
<evidence type="ECO:0000313" key="14">
    <source>
        <dbReference type="Proteomes" id="UP000304928"/>
    </source>
</evidence>
<dbReference type="Proteomes" id="UP000308953">
    <property type="component" value="Unassembled WGS sequence"/>
</dbReference>
<gene>
    <name evidence="13" type="ORF">D6D10_06792</name>
    <name evidence="12" type="ORF">D6D15_06892</name>
</gene>
<dbReference type="PANTHER" id="PTHR31126">
    <property type="entry name" value="TYROSINE-PROTEIN PHOSPHATASE"/>
    <property type="match status" value="1"/>
</dbReference>
<keyword evidence="3" id="KW-0963">Cytoplasm</keyword>
<evidence type="ECO:0000259" key="11">
    <source>
        <dbReference type="PROSITE" id="PS50054"/>
    </source>
</evidence>
<proteinExistence type="inferred from homology"/>
<dbReference type="InterPro" id="IPR020428">
    <property type="entry name" value="PFA-DSPs"/>
</dbReference>
<accession>A0A4S8TY23</accession>
<dbReference type="GO" id="GO:0005737">
    <property type="term" value="C:cytoplasm"/>
    <property type="evidence" value="ECO:0007669"/>
    <property type="project" value="UniProtKB-SubCell"/>
</dbReference>
<dbReference type="PANTHER" id="PTHR31126:SF48">
    <property type="entry name" value="INOSITOL PHOSPHATASE SIW14"/>
    <property type="match status" value="1"/>
</dbReference>
<feature type="compositionally biased region" description="Basic and acidic residues" evidence="10">
    <location>
        <begin position="39"/>
        <end position="51"/>
    </location>
</feature>
<evidence type="ECO:0000313" key="13">
    <source>
        <dbReference type="EMBL" id="THX36293.1"/>
    </source>
</evidence>
<name>A0A4S8TY23_AURPU</name>
<dbReference type="InterPro" id="IPR004861">
    <property type="entry name" value="Siw14-like"/>
</dbReference>
<organism evidence="12 14">
    <name type="scientific">Aureobasidium pullulans</name>
    <name type="common">Black yeast</name>
    <name type="synonym">Pullularia pullulans</name>
    <dbReference type="NCBI Taxonomy" id="5580"/>
    <lineage>
        <taxon>Eukaryota</taxon>
        <taxon>Fungi</taxon>
        <taxon>Dikarya</taxon>
        <taxon>Ascomycota</taxon>
        <taxon>Pezizomycotina</taxon>
        <taxon>Dothideomycetes</taxon>
        <taxon>Dothideomycetidae</taxon>
        <taxon>Dothideales</taxon>
        <taxon>Saccotheciaceae</taxon>
        <taxon>Aureobasidium</taxon>
    </lineage>
</organism>
<evidence type="ECO:0000313" key="12">
    <source>
        <dbReference type="EMBL" id="THW87147.1"/>
    </source>
</evidence>
<feature type="region of interest" description="Disordered" evidence="10">
    <location>
        <begin position="38"/>
        <end position="68"/>
    </location>
</feature>
<dbReference type="GO" id="GO:0016791">
    <property type="term" value="F:phosphatase activity"/>
    <property type="evidence" value="ECO:0007669"/>
    <property type="project" value="InterPro"/>
</dbReference>
<evidence type="ECO:0000256" key="2">
    <source>
        <dbReference type="ARBA" id="ARBA00012527"/>
    </source>
</evidence>
<comment type="similarity">
    <text evidence="5">Belongs to the protein-tyrosine phosphatase family. Atypical dual-specificity phosphatase Siw14-like subfamily.</text>
</comment>
<dbReference type="GO" id="GO:0052840">
    <property type="term" value="F:inositol diphosphate tetrakisphosphate diphosphatase activity"/>
    <property type="evidence" value="ECO:0007669"/>
    <property type="project" value="TreeGrafter"/>
</dbReference>
<dbReference type="PRINTS" id="PR01911">
    <property type="entry name" value="PFDSPHPHTASE"/>
</dbReference>
<dbReference type="Gene3D" id="3.90.190.10">
    <property type="entry name" value="Protein tyrosine phosphatase superfamily"/>
    <property type="match status" value="1"/>
</dbReference>
<sequence>MPMSTVTSIPLADSIAQDTNSEVCESLSESSLLTPVVGRDSDAKVSKKDASKTAQVAQENMNPRPSIAPLPGRLRMYVPPVNFGAVETNSIYRSGYPTSKNFDFINSLNIRTILTLVPEPLSEEYITFMEENHIRHYQIHIPANKDGKINITPETMATALAVVLNRNNHPLLIHCNRGKHRTGCVTACFRKTQYVQNEPAIAEYRDYSYPKCRDDDMRFINTFDPSIVLPIAQSQGWLPTPPPEPNDGFWHLKPQTKIPSYEDVAAIKSNDEPRLDSGPRISVR</sequence>
<evidence type="ECO:0000256" key="9">
    <source>
        <dbReference type="ARBA" id="ARBA00048424"/>
    </source>
</evidence>
<dbReference type="FunFam" id="3.90.190.10:FF:000035">
    <property type="entry name" value="Tyrosine phosphatase, putative"/>
    <property type="match status" value="1"/>
</dbReference>
<dbReference type="PROSITE" id="PS00383">
    <property type="entry name" value="TYR_PHOSPHATASE_1"/>
    <property type="match status" value="1"/>
</dbReference>
<dbReference type="InterPro" id="IPR016130">
    <property type="entry name" value="Tyr_Pase_AS"/>
</dbReference>
<protein>
    <recommendedName>
        <fullName evidence="2">diphosphoinositol-polyphosphate diphosphatase</fullName>
        <ecNumber evidence="2">3.6.1.52</ecNumber>
    </recommendedName>
</protein>
<dbReference type="PROSITE" id="PS50054">
    <property type="entry name" value="TYR_PHOSPHATASE_DUAL"/>
    <property type="match status" value="1"/>
</dbReference>
<dbReference type="Pfam" id="PF03162">
    <property type="entry name" value="Y_phosphatase2"/>
    <property type="match status" value="1"/>
</dbReference>
<evidence type="ECO:0000256" key="8">
    <source>
        <dbReference type="ARBA" id="ARBA00047927"/>
    </source>
</evidence>
<dbReference type="InterPro" id="IPR029021">
    <property type="entry name" value="Prot-tyrosine_phosphatase-like"/>
</dbReference>
<evidence type="ECO:0000256" key="6">
    <source>
        <dbReference type="ARBA" id="ARBA00047342"/>
    </source>
</evidence>
<evidence type="ECO:0000256" key="4">
    <source>
        <dbReference type="ARBA" id="ARBA00022801"/>
    </source>
</evidence>
<evidence type="ECO:0000313" key="15">
    <source>
        <dbReference type="Proteomes" id="UP000308953"/>
    </source>
</evidence>
<keyword evidence="4" id="KW-0378">Hydrolase</keyword>
<comment type="catalytic activity">
    <reaction evidence="9">
        <text>6-diphospho-1D-myo-inositol pentakisphosphate + H2O = 1D-myo-inositol hexakisphosphate + phosphate + H(+)</text>
        <dbReference type="Rhea" id="RHEA:79703"/>
        <dbReference type="ChEBI" id="CHEBI:15377"/>
        <dbReference type="ChEBI" id="CHEBI:15378"/>
        <dbReference type="ChEBI" id="CHEBI:43474"/>
        <dbReference type="ChEBI" id="CHEBI:58130"/>
        <dbReference type="ChEBI" id="CHEBI:230534"/>
        <dbReference type="EC" id="3.6.1.52"/>
    </reaction>
    <physiologicalReaction direction="left-to-right" evidence="9">
        <dbReference type="Rhea" id="RHEA:79704"/>
    </physiologicalReaction>
</comment>
<comment type="catalytic activity">
    <reaction evidence="8">
        <text>1,5-bis(diphospho)-1D-myo-inositol 2,3,4,6-tetrakisphosphate + H2O = 1-diphospho-1D-myo-inositol 2,3,4,5,6-pentakisphosphate + phosphate + 2 H(+)</text>
        <dbReference type="Rhea" id="RHEA:79699"/>
        <dbReference type="ChEBI" id="CHEBI:15377"/>
        <dbReference type="ChEBI" id="CHEBI:15378"/>
        <dbReference type="ChEBI" id="CHEBI:43474"/>
        <dbReference type="ChEBI" id="CHEBI:74946"/>
        <dbReference type="ChEBI" id="CHEBI:77983"/>
        <dbReference type="EC" id="3.6.1.52"/>
    </reaction>
    <physiologicalReaction direction="left-to-right" evidence="8">
        <dbReference type="Rhea" id="RHEA:79700"/>
    </physiologicalReaction>
</comment>
<evidence type="ECO:0000256" key="5">
    <source>
        <dbReference type="ARBA" id="ARBA00044949"/>
    </source>
</evidence>
<reference evidence="14 15" key="1">
    <citation type="submission" date="2018-10" db="EMBL/GenBank/DDBJ databases">
        <title>Fifty Aureobasidium pullulans genomes reveal a recombining polyextremotolerant generalist.</title>
        <authorList>
            <person name="Gostincar C."/>
            <person name="Turk M."/>
            <person name="Zajc J."/>
            <person name="Gunde-Cimerman N."/>
        </authorList>
    </citation>
    <scope>NUCLEOTIDE SEQUENCE [LARGE SCALE GENOMIC DNA]</scope>
    <source>
        <strain evidence="12 14">EXF-10507</strain>
        <strain evidence="13 15">EXF-9785</strain>
    </source>
</reference>
<evidence type="ECO:0000256" key="7">
    <source>
        <dbReference type="ARBA" id="ARBA00047562"/>
    </source>
</evidence>
<dbReference type="EMBL" id="QZAR01000132">
    <property type="protein sequence ID" value="THW87147.1"/>
    <property type="molecule type" value="Genomic_DNA"/>
</dbReference>
<feature type="domain" description="Tyrosine-protein phosphatase" evidence="11">
    <location>
        <begin position="82"/>
        <end position="232"/>
    </location>
</feature>
<comment type="caution">
    <text evidence="12">The sequence shown here is derived from an EMBL/GenBank/DDBJ whole genome shotgun (WGS) entry which is preliminary data.</text>
</comment>
<comment type="catalytic activity">
    <reaction evidence="6">
        <text>5-diphospho-1D-myo-inositol 1,2,3,4,6-pentakisphosphate + H2O = 1D-myo-inositol hexakisphosphate + phosphate + H(+)</text>
        <dbReference type="Rhea" id="RHEA:22384"/>
        <dbReference type="ChEBI" id="CHEBI:15377"/>
        <dbReference type="ChEBI" id="CHEBI:15378"/>
        <dbReference type="ChEBI" id="CHEBI:43474"/>
        <dbReference type="ChEBI" id="CHEBI:58130"/>
        <dbReference type="ChEBI" id="CHEBI:58628"/>
        <dbReference type="EC" id="3.6.1.52"/>
    </reaction>
    <physiologicalReaction direction="left-to-right" evidence="6">
        <dbReference type="Rhea" id="RHEA:22385"/>
    </physiologicalReaction>
</comment>